<evidence type="ECO:0000313" key="1">
    <source>
        <dbReference type="EMBL" id="GFP40849.1"/>
    </source>
</evidence>
<reference evidence="1 2" key="1">
    <citation type="journal article" date="2020" name="Front. Microbiol.">
        <title>Single-cell genomics of novel Actinobacteria with the Wood-Ljungdahl pathway discovered in a serpentinizing system.</title>
        <authorList>
            <person name="Merino N."/>
            <person name="Kawai M."/>
            <person name="Boyd E.S."/>
            <person name="Colman D.R."/>
            <person name="McGlynn S.E."/>
            <person name="Nealson K.H."/>
            <person name="Kurokawa K."/>
            <person name="Hongoh Y."/>
        </authorList>
    </citation>
    <scope>NUCLEOTIDE SEQUENCE [LARGE SCALE GENOMIC DNA]</scope>
    <source>
        <strain evidence="1 2">S47</strain>
    </source>
</reference>
<name>A0A6V8Q7Z1_9ACTN</name>
<dbReference type="AlphaFoldDB" id="A0A6V8Q7Z1"/>
<evidence type="ECO:0008006" key="3">
    <source>
        <dbReference type="Google" id="ProtNLM"/>
    </source>
</evidence>
<comment type="caution">
    <text evidence="1">The sequence shown here is derived from an EMBL/GenBank/DDBJ whole genome shotgun (WGS) entry which is preliminary data.</text>
</comment>
<gene>
    <name evidence="1" type="ORF">HKBW3S47_02546</name>
</gene>
<protein>
    <recommendedName>
        <fullName evidence="3">Transposase</fullName>
    </recommendedName>
</protein>
<proteinExistence type="predicted"/>
<dbReference type="EMBL" id="BLSD01000513">
    <property type="protein sequence ID" value="GFP40849.1"/>
    <property type="molecule type" value="Genomic_DNA"/>
</dbReference>
<evidence type="ECO:0000313" key="2">
    <source>
        <dbReference type="Proteomes" id="UP000569018"/>
    </source>
</evidence>
<organism evidence="1 2">
    <name type="scientific">Candidatus Hakubella thermalkaliphila</name>
    <dbReference type="NCBI Taxonomy" id="2754717"/>
    <lineage>
        <taxon>Bacteria</taxon>
        <taxon>Bacillati</taxon>
        <taxon>Actinomycetota</taxon>
        <taxon>Actinomycetota incertae sedis</taxon>
        <taxon>Candidatus Hakubellales</taxon>
        <taxon>Candidatus Hakubellaceae</taxon>
        <taxon>Candidatus Hakubella</taxon>
    </lineage>
</organism>
<sequence length="57" mass="6392">MHINRKPGEIMEVDWAGQYAHIVSTDTGELINVSVFVAALSYSGYVYVEGFLSQNQR</sequence>
<accession>A0A6V8Q7Z1</accession>
<dbReference type="Proteomes" id="UP000569018">
    <property type="component" value="Unassembled WGS sequence"/>
</dbReference>